<dbReference type="OrthoDB" id="42083at2759"/>
<keyword evidence="3" id="KW-1185">Reference proteome</keyword>
<evidence type="ECO:0000313" key="2">
    <source>
        <dbReference type="EMBL" id="CAH0368718.1"/>
    </source>
</evidence>
<accession>A0A7S4ECS1</accession>
<dbReference type="AlphaFoldDB" id="A0A7S4ECS1"/>
<reference evidence="1" key="1">
    <citation type="submission" date="2021-01" db="EMBL/GenBank/DDBJ databases">
        <authorList>
            <person name="Corre E."/>
            <person name="Pelletier E."/>
            <person name="Niang G."/>
            <person name="Scheremetjew M."/>
            <person name="Finn R."/>
            <person name="Kale V."/>
            <person name="Holt S."/>
            <person name="Cochrane G."/>
            <person name="Meng A."/>
            <person name="Brown T."/>
            <person name="Cohen L."/>
        </authorList>
    </citation>
    <scope>NUCLEOTIDE SEQUENCE</scope>
    <source>
        <strain evidence="1">CCMP1756</strain>
    </source>
</reference>
<proteinExistence type="predicted"/>
<sequence length="196" mass="21646">MAALCLADADDAALEAIGVRRVDLREMDWAPWAAAAENVSPLLAAQDDEGQPHANDLLELDFPAGEVLKRCSEAVAPFCDPSQLELYDAFSLHYDSRQTDTTFNQHRDPSFVTINVCLRSENVVGSRVEFFGAWDGDGSGQRLRAEQRAGFALVHRGRHLHQTTPLVKGIRSQAVLYWTRRGVVGDDDATYLGFAE</sequence>
<evidence type="ECO:0000313" key="1">
    <source>
        <dbReference type="EMBL" id="CAE0704097.1"/>
    </source>
</evidence>
<name>A0A7S4ECS1_9STRA</name>
<evidence type="ECO:0008006" key="4">
    <source>
        <dbReference type="Google" id="ProtNLM"/>
    </source>
</evidence>
<dbReference type="EMBL" id="HBIW01022673">
    <property type="protein sequence ID" value="CAE0704097.1"/>
    <property type="molecule type" value="Transcribed_RNA"/>
</dbReference>
<dbReference type="Proteomes" id="UP000789595">
    <property type="component" value="Unassembled WGS sequence"/>
</dbReference>
<feature type="non-terminal residue" evidence="1">
    <location>
        <position position="196"/>
    </location>
</feature>
<gene>
    <name evidence="1" type="ORF">PCAL00307_LOCUS19545</name>
    <name evidence="2" type="ORF">PECAL_2P17950</name>
</gene>
<organism evidence="1">
    <name type="scientific">Pelagomonas calceolata</name>
    <dbReference type="NCBI Taxonomy" id="35677"/>
    <lineage>
        <taxon>Eukaryota</taxon>
        <taxon>Sar</taxon>
        <taxon>Stramenopiles</taxon>
        <taxon>Ochrophyta</taxon>
        <taxon>Pelagophyceae</taxon>
        <taxon>Pelagomonadales</taxon>
        <taxon>Pelagomonadaceae</taxon>
        <taxon>Pelagomonas</taxon>
    </lineage>
</organism>
<dbReference type="EMBL" id="CAKKNE010000002">
    <property type="protein sequence ID" value="CAH0368718.1"/>
    <property type="molecule type" value="Genomic_DNA"/>
</dbReference>
<reference evidence="2" key="2">
    <citation type="submission" date="2021-11" db="EMBL/GenBank/DDBJ databases">
        <authorList>
            <consortium name="Genoscope - CEA"/>
            <person name="William W."/>
        </authorList>
    </citation>
    <scope>NUCLEOTIDE SEQUENCE</scope>
</reference>
<evidence type="ECO:0000313" key="3">
    <source>
        <dbReference type="Proteomes" id="UP000789595"/>
    </source>
</evidence>
<protein>
    <recommendedName>
        <fullName evidence="4">Fe2OG dioxygenase domain-containing protein</fullName>
    </recommendedName>
</protein>